<protein>
    <submittedName>
        <fullName evidence="1">Uncharacterized protein</fullName>
    </submittedName>
</protein>
<dbReference type="EMBL" id="SOSA01000146">
    <property type="protein sequence ID" value="THC95711.1"/>
    <property type="molecule type" value="Genomic_DNA"/>
</dbReference>
<accession>A0A4S3JQE7</accession>
<organism evidence="1 2">
    <name type="scientific">Aspergillus tanneri</name>
    <dbReference type="NCBI Taxonomy" id="1220188"/>
    <lineage>
        <taxon>Eukaryota</taxon>
        <taxon>Fungi</taxon>
        <taxon>Dikarya</taxon>
        <taxon>Ascomycota</taxon>
        <taxon>Pezizomycotina</taxon>
        <taxon>Eurotiomycetes</taxon>
        <taxon>Eurotiomycetidae</taxon>
        <taxon>Eurotiales</taxon>
        <taxon>Aspergillaceae</taxon>
        <taxon>Aspergillus</taxon>
        <taxon>Aspergillus subgen. Circumdati</taxon>
    </lineage>
</organism>
<reference evidence="1 2" key="1">
    <citation type="submission" date="2019-03" db="EMBL/GenBank/DDBJ databases">
        <title>The genome sequence of a newly discovered highly antifungal drug resistant Aspergillus species, Aspergillus tanneri NIH 1004.</title>
        <authorList>
            <person name="Mounaud S."/>
            <person name="Singh I."/>
            <person name="Joardar V."/>
            <person name="Pakala S."/>
            <person name="Pakala S."/>
            <person name="Venepally P."/>
            <person name="Hoover J."/>
            <person name="Nierman W."/>
            <person name="Chung J."/>
            <person name="Losada L."/>
        </authorList>
    </citation>
    <scope>NUCLEOTIDE SEQUENCE [LARGE SCALE GENOMIC DNA]</scope>
    <source>
        <strain evidence="1 2">NIH1004</strain>
    </source>
</reference>
<evidence type="ECO:0000313" key="2">
    <source>
        <dbReference type="Proteomes" id="UP000308092"/>
    </source>
</evidence>
<dbReference type="VEuPathDB" id="FungiDB:EYZ11_004833"/>
<name>A0A4S3JQE7_9EURO</name>
<dbReference type="Proteomes" id="UP000308092">
    <property type="component" value="Unassembled WGS sequence"/>
</dbReference>
<gene>
    <name evidence="1" type="ORF">EYZ11_004833</name>
</gene>
<comment type="caution">
    <text evidence="1">The sequence shown here is derived from an EMBL/GenBank/DDBJ whole genome shotgun (WGS) entry which is preliminary data.</text>
</comment>
<keyword evidence="2" id="KW-1185">Reference proteome</keyword>
<sequence>MEHSQQYLLHTSGVRGGRNKLTTTLHFLVHRRLEWGGVGVSERAFSSPPSRLIPEIAPTAHLLGVPVHSLALTLVGWLDHPFRFHPILPLVQCQVDCNRCIDAIDLFIHGKYISTS</sequence>
<dbReference type="AlphaFoldDB" id="A0A4S3JQE7"/>
<evidence type="ECO:0000313" key="1">
    <source>
        <dbReference type="EMBL" id="THC95711.1"/>
    </source>
</evidence>
<proteinExistence type="predicted"/>